<name>A0A8T2PN87_9TELE</name>
<organism evidence="1 2">
    <name type="scientific">Albula glossodonta</name>
    <name type="common">roundjaw bonefish</name>
    <dbReference type="NCBI Taxonomy" id="121402"/>
    <lineage>
        <taxon>Eukaryota</taxon>
        <taxon>Metazoa</taxon>
        <taxon>Chordata</taxon>
        <taxon>Craniata</taxon>
        <taxon>Vertebrata</taxon>
        <taxon>Euteleostomi</taxon>
        <taxon>Actinopterygii</taxon>
        <taxon>Neopterygii</taxon>
        <taxon>Teleostei</taxon>
        <taxon>Albuliformes</taxon>
        <taxon>Albulidae</taxon>
        <taxon>Albula</taxon>
    </lineage>
</organism>
<gene>
    <name evidence="1" type="ORF">JZ751_020966</name>
</gene>
<comment type="caution">
    <text evidence="1">The sequence shown here is derived from an EMBL/GenBank/DDBJ whole genome shotgun (WGS) entry which is preliminary data.</text>
</comment>
<feature type="non-terminal residue" evidence="1">
    <location>
        <position position="124"/>
    </location>
</feature>
<dbReference type="PANTHER" id="PTHR23053:SF0">
    <property type="entry name" value="HYDROCEPHALUS-INDUCING PROTEIN HOMOLOG"/>
    <property type="match status" value="1"/>
</dbReference>
<sequence length="124" mass="13268">MPTSKVQAPSSSLQSLSLKMPEGFKSKVVAPRNPKLVKHEDRPIRSSSVDVDQAMFQPFPSEIVFQNYIPSETYEVPLVLRNNDKVGGGGGALGHCGVMEGLGSPGSEQNHKGWVSALGSRCST</sequence>
<keyword evidence="2" id="KW-1185">Reference proteome</keyword>
<dbReference type="AlphaFoldDB" id="A0A8T2PN87"/>
<evidence type="ECO:0000313" key="2">
    <source>
        <dbReference type="Proteomes" id="UP000824540"/>
    </source>
</evidence>
<dbReference type="PANTHER" id="PTHR23053">
    <property type="entry name" value="DLEC1 DELETED IN LUNG AND ESOPHAGEAL CANCER 1"/>
    <property type="match status" value="1"/>
</dbReference>
<dbReference type="OrthoDB" id="8914142at2759"/>
<dbReference type="Proteomes" id="UP000824540">
    <property type="component" value="Unassembled WGS sequence"/>
</dbReference>
<dbReference type="GO" id="GO:1904158">
    <property type="term" value="P:axonemal central apparatus assembly"/>
    <property type="evidence" value="ECO:0007669"/>
    <property type="project" value="TreeGrafter"/>
</dbReference>
<protein>
    <submittedName>
        <fullName evidence="1">Uncharacterized protein</fullName>
    </submittedName>
</protein>
<dbReference type="GO" id="GO:0005930">
    <property type="term" value="C:axoneme"/>
    <property type="evidence" value="ECO:0007669"/>
    <property type="project" value="TreeGrafter"/>
</dbReference>
<dbReference type="EMBL" id="JAFBMS010000005">
    <property type="protein sequence ID" value="KAG9352552.1"/>
    <property type="molecule type" value="Genomic_DNA"/>
</dbReference>
<dbReference type="InterPro" id="IPR033305">
    <property type="entry name" value="Hydin-like"/>
</dbReference>
<accession>A0A8T2PN87</accession>
<evidence type="ECO:0000313" key="1">
    <source>
        <dbReference type="EMBL" id="KAG9352552.1"/>
    </source>
</evidence>
<dbReference type="GO" id="GO:0003341">
    <property type="term" value="P:cilium movement"/>
    <property type="evidence" value="ECO:0007669"/>
    <property type="project" value="TreeGrafter"/>
</dbReference>
<proteinExistence type="predicted"/>
<reference evidence="1" key="1">
    <citation type="thesis" date="2021" institute="BYU ScholarsArchive" country="Provo, UT, USA">
        <title>Applications of and Algorithms for Genome Assembly and Genomic Analyses with an Emphasis on Marine Teleosts.</title>
        <authorList>
            <person name="Pickett B.D."/>
        </authorList>
    </citation>
    <scope>NUCLEOTIDE SEQUENCE</scope>
    <source>
        <strain evidence="1">HI-2016</strain>
    </source>
</reference>